<organism evidence="2 3">
    <name type="scientific">Roseospira visakhapatnamensis</name>
    <dbReference type="NCBI Taxonomy" id="390880"/>
    <lineage>
        <taxon>Bacteria</taxon>
        <taxon>Pseudomonadati</taxon>
        <taxon>Pseudomonadota</taxon>
        <taxon>Alphaproteobacteria</taxon>
        <taxon>Rhodospirillales</taxon>
        <taxon>Rhodospirillaceae</taxon>
        <taxon>Roseospira</taxon>
    </lineage>
</organism>
<dbReference type="AlphaFoldDB" id="A0A7W6REA2"/>
<reference evidence="2 3" key="1">
    <citation type="submission" date="2020-08" db="EMBL/GenBank/DDBJ databases">
        <title>Genome sequencing of Purple Non-Sulfur Bacteria from various extreme environments.</title>
        <authorList>
            <person name="Mayer M."/>
        </authorList>
    </citation>
    <scope>NUCLEOTIDE SEQUENCE [LARGE SCALE GENOMIC DNA]</scope>
    <source>
        <strain evidence="2 3">JA131</strain>
    </source>
</reference>
<name>A0A7W6REA2_9PROT</name>
<dbReference type="RefSeq" id="WP_184044866.1">
    <property type="nucleotide sequence ID" value="NZ_JACIGK010000013.1"/>
</dbReference>
<keyword evidence="3" id="KW-1185">Reference proteome</keyword>
<dbReference type="Proteomes" id="UP000554286">
    <property type="component" value="Unassembled WGS sequence"/>
</dbReference>
<evidence type="ECO:0000313" key="2">
    <source>
        <dbReference type="EMBL" id="MBB4266444.1"/>
    </source>
</evidence>
<evidence type="ECO:0000256" key="1">
    <source>
        <dbReference type="SAM" id="SignalP"/>
    </source>
</evidence>
<keyword evidence="1" id="KW-0732">Signal</keyword>
<sequence>MVMRRTLVGLAVLMWASAASAAGLEAVLRCGPAGQPADLLACLGDGSVEISRDGEKTVAAGAAVLALGQHDDQGLHVEGPKNFSIQARNQSAEHPLVLEVRRVDGTVIFEQTARRFATVAFYRCGPVLNFECREYNYEDQ</sequence>
<accession>A0A7W6REA2</accession>
<protein>
    <submittedName>
        <fullName evidence="2">Uncharacterized protein</fullName>
    </submittedName>
</protein>
<gene>
    <name evidence="2" type="ORF">GGD89_002075</name>
</gene>
<proteinExistence type="predicted"/>
<comment type="caution">
    <text evidence="2">The sequence shown here is derived from an EMBL/GenBank/DDBJ whole genome shotgun (WGS) entry which is preliminary data.</text>
</comment>
<feature type="signal peptide" evidence="1">
    <location>
        <begin position="1"/>
        <end position="21"/>
    </location>
</feature>
<feature type="chain" id="PRO_5031131310" evidence="1">
    <location>
        <begin position="22"/>
        <end position="140"/>
    </location>
</feature>
<dbReference type="EMBL" id="JACIGK010000013">
    <property type="protein sequence ID" value="MBB4266444.1"/>
    <property type="molecule type" value="Genomic_DNA"/>
</dbReference>
<evidence type="ECO:0000313" key="3">
    <source>
        <dbReference type="Proteomes" id="UP000554286"/>
    </source>
</evidence>